<accession>X5HN58</accession>
<keyword evidence="1" id="KW-0472">Membrane</keyword>
<keyword evidence="1" id="KW-0812">Transmembrane</keyword>
<protein>
    <submittedName>
        <fullName evidence="2">Uncharacterized protein</fullName>
    </submittedName>
</protein>
<keyword evidence="1" id="KW-1133">Transmembrane helix</keyword>
<reference evidence="2 3" key="1">
    <citation type="journal article" date="2009" name="PLoS Genet.">
        <title>Alliance of proteomics and genomics to unravel the specificities of Sahara bacterium Deinococcus deserti.</title>
        <authorList>
            <person name="de Groot A."/>
            <person name="Dulermo R."/>
            <person name="Ortet P."/>
            <person name="Blanchard L."/>
            <person name="Guerin P."/>
            <person name="Fernandez B."/>
            <person name="Vacherie B."/>
            <person name="Dossat C."/>
            <person name="Jolivet E."/>
            <person name="Siguier P."/>
            <person name="Chandler M."/>
            <person name="Barakat M."/>
            <person name="Dedieu A."/>
            <person name="Barbe V."/>
            <person name="Heulin T."/>
            <person name="Sommer S."/>
            <person name="Achouak W."/>
            <person name="Armengaud J."/>
        </authorList>
    </citation>
    <scope>NUCLEOTIDE SEQUENCE [LARGE SCALE GENOMIC DNA]</scope>
    <source>
        <strain evidence="3">DSM 17065 / CIP 109153 / LMG 22923 / VCD115</strain>
        <plasmid evidence="3">pDeide1</plasmid>
    </source>
</reference>
<keyword evidence="3" id="KW-1185">Reference proteome</keyword>
<feature type="transmembrane region" description="Helical" evidence="1">
    <location>
        <begin position="12"/>
        <end position="45"/>
    </location>
</feature>
<evidence type="ECO:0000256" key="1">
    <source>
        <dbReference type="SAM" id="Phobius"/>
    </source>
</evidence>
<dbReference type="Proteomes" id="UP000002208">
    <property type="component" value="Plasmid 1"/>
</dbReference>
<dbReference type="KEGG" id="ddr:Deide_1p00125"/>
<name>X5HN58_DEIDV</name>
<geneLocation type="plasmid" evidence="3">
    <name>pDeide1</name>
</geneLocation>
<dbReference type="RefSeq" id="WP_041227661.1">
    <property type="nucleotide sequence ID" value="NC_012527.1"/>
</dbReference>
<keyword evidence="2" id="KW-0614">Plasmid</keyword>
<evidence type="ECO:0000313" key="2">
    <source>
        <dbReference type="EMBL" id="AHX26542.1"/>
    </source>
</evidence>
<dbReference type="EMBL" id="CP001115">
    <property type="protein sequence ID" value="AHX26542.1"/>
    <property type="molecule type" value="Genomic_DNA"/>
</dbReference>
<evidence type="ECO:0000313" key="3">
    <source>
        <dbReference type="Proteomes" id="UP000002208"/>
    </source>
</evidence>
<gene>
    <name evidence="2" type="ordered locus">Deide_1p00125</name>
</gene>
<proteinExistence type="predicted"/>
<sequence>MPTWIRNHRRKITVLSAVLLIVLLGLTGVLTKGVALVLSLMVLTFLYKLRQHGTYTVNQ</sequence>
<organism evidence="2 3">
    <name type="scientific">Deinococcus deserti (strain DSM 17065 / CIP 109153 / LMG 22923 / VCD115)</name>
    <dbReference type="NCBI Taxonomy" id="546414"/>
    <lineage>
        <taxon>Bacteria</taxon>
        <taxon>Thermotogati</taxon>
        <taxon>Deinococcota</taxon>
        <taxon>Deinococci</taxon>
        <taxon>Deinococcales</taxon>
        <taxon>Deinococcaceae</taxon>
        <taxon>Deinococcus</taxon>
    </lineage>
</organism>
<dbReference type="HOGENOM" id="CLU_2952771_0_0_0"/>
<dbReference type="AlphaFoldDB" id="X5HN58"/>